<organism evidence="2 3">
    <name type="scientific">Coemansia reversa (strain ATCC 12441 / NRRL 1564)</name>
    <dbReference type="NCBI Taxonomy" id="763665"/>
    <lineage>
        <taxon>Eukaryota</taxon>
        <taxon>Fungi</taxon>
        <taxon>Fungi incertae sedis</taxon>
        <taxon>Zoopagomycota</taxon>
        <taxon>Kickxellomycotina</taxon>
        <taxon>Kickxellomycetes</taxon>
        <taxon>Kickxellales</taxon>
        <taxon>Kickxellaceae</taxon>
        <taxon>Coemansia</taxon>
    </lineage>
</organism>
<protein>
    <submittedName>
        <fullName evidence="2">Uncharacterized protein</fullName>
    </submittedName>
</protein>
<name>A0A2G5B694_COERN</name>
<evidence type="ECO:0000256" key="1">
    <source>
        <dbReference type="SAM" id="MobiDB-lite"/>
    </source>
</evidence>
<sequence length="102" mass="11266">MHKLIKQLGGRLSDMAPEVLTPSTNNSLTTAESPENTTWNMRNMQYMPNPQSIPTTRPIPTMQSIPTTLTTWTTWSRLPTSIPGTGAFLLPEESSTNAPPRV</sequence>
<dbReference type="EMBL" id="KZ303516">
    <property type="protein sequence ID" value="PIA14512.1"/>
    <property type="molecule type" value="Genomic_DNA"/>
</dbReference>
<reference evidence="2 3" key="1">
    <citation type="journal article" date="2015" name="Genome Biol. Evol.">
        <title>Phylogenomic analyses indicate that early fungi evolved digesting cell walls of algal ancestors of land plants.</title>
        <authorList>
            <person name="Chang Y."/>
            <person name="Wang S."/>
            <person name="Sekimoto S."/>
            <person name="Aerts A.L."/>
            <person name="Choi C."/>
            <person name="Clum A."/>
            <person name="LaButti K.M."/>
            <person name="Lindquist E.A."/>
            <person name="Yee Ngan C."/>
            <person name="Ohm R.A."/>
            <person name="Salamov A.A."/>
            <person name="Grigoriev I.V."/>
            <person name="Spatafora J.W."/>
            <person name="Berbee M.L."/>
        </authorList>
    </citation>
    <scope>NUCLEOTIDE SEQUENCE [LARGE SCALE GENOMIC DNA]</scope>
    <source>
        <strain evidence="2 3">NRRL 1564</strain>
    </source>
</reference>
<dbReference type="Proteomes" id="UP000242474">
    <property type="component" value="Unassembled WGS sequence"/>
</dbReference>
<accession>A0A2G5B694</accession>
<feature type="region of interest" description="Disordered" evidence="1">
    <location>
        <begin position="1"/>
        <end position="38"/>
    </location>
</feature>
<evidence type="ECO:0000313" key="3">
    <source>
        <dbReference type="Proteomes" id="UP000242474"/>
    </source>
</evidence>
<keyword evidence="3" id="KW-1185">Reference proteome</keyword>
<dbReference type="AlphaFoldDB" id="A0A2G5B694"/>
<gene>
    <name evidence="2" type="ORF">COEREDRAFT_10233</name>
</gene>
<proteinExistence type="predicted"/>
<evidence type="ECO:0000313" key="2">
    <source>
        <dbReference type="EMBL" id="PIA14512.1"/>
    </source>
</evidence>
<feature type="compositionally biased region" description="Polar residues" evidence="1">
    <location>
        <begin position="21"/>
        <end position="38"/>
    </location>
</feature>